<keyword evidence="8" id="KW-1185">Reference proteome</keyword>
<keyword evidence="4" id="KW-0539">Nucleus</keyword>
<feature type="compositionally biased region" description="Basic and acidic residues" evidence="5">
    <location>
        <begin position="231"/>
        <end position="244"/>
    </location>
</feature>
<evidence type="ECO:0000256" key="1">
    <source>
        <dbReference type="ARBA" id="ARBA00004123"/>
    </source>
</evidence>
<name>A0AAU9UJ06_EUPED</name>
<feature type="compositionally biased region" description="Acidic residues" evidence="5">
    <location>
        <begin position="50"/>
        <end position="62"/>
    </location>
</feature>
<dbReference type="InterPro" id="IPR007854">
    <property type="entry name" value="Fip1_dom"/>
</dbReference>
<gene>
    <name evidence="7" type="ORF">EEDITHA_LOCUS14545</name>
</gene>
<evidence type="ECO:0000313" key="7">
    <source>
        <dbReference type="EMBL" id="CAH2099586.1"/>
    </source>
</evidence>
<reference evidence="7" key="1">
    <citation type="submission" date="2022-03" db="EMBL/GenBank/DDBJ databases">
        <authorList>
            <person name="Tunstrom K."/>
        </authorList>
    </citation>
    <scope>NUCLEOTIDE SEQUENCE</scope>
</reference>
<evidence type="ECO:0000313" key="8">
    <source>
        <dbReference type="Proteomes" id="UP001153954"/>
    </source>
</evidence>
<evidence type="ECO:0000256" key="5">
    <source>
        <dbReference type="SAM" id="MobiDB-lite"/>
    </source>
</evidence>
<feature type="region of interest" description="Disordered" evidence="5">
    <location>
        <begin position="134"/>
        <end position="164"/>
    </location>
</feature>
<comment type="similarity">
    <text evidence="2">Belongs to the FIP1 family.</text>
</comment>
<dbReference type="Pfam" id="PF05182">
    <property type="entry name" value="Fip1"/>
    <property type="match status" value="1"/>
</dbReference>
<dbReference type="EMBL" id="CAKOGL010000022">
    <property type="protein sequence ID" value="CAH2099586.1"/>
    <property type="molecule type" value="Genomic_DNA"/>
</dbReference>
<evidence type="ECO:0000259" key="6">
    <source>
        <dbReference type="Pfam" id="PF05182"/>
    </source>
</evidence>
<keyword evidence="3" id="KW-0507">mRNA processing</keyword>
<feature type="region of interest" description="Disordered" evidence="5">
    <location>
        <begin position="219"/>
        <end position="251"/>
    </location>
</feature>
<feature type="compositionally biased region" description="Acidic residues" evidence="5">
    <location>
        <begin position="93"/>
        <end position="106"/>
    </location>
</feature>
<dbReference type="GO" id="GO:0005847">
    <property type="term" value="C:mRNA cleavage and polyadenylation specificity factor complex"/>
    <property type="evidence" value="ECO:0007669"/>
    <property type="project" value="TreeGrafter"/>
</dbReference>
<comment type="subcellular location">
    <subcellularLocation>
        <location evidence="1">Nucleus</location>
    </subcellularLocation>
</comment>
<feature type="domain" description="Pre-mRNA polyadenylation factor Fip1" evidence="6">
    <location>
        <begin position="169"/>
        <end position="211"/>
    </location>
</feature>
<dbReference type="GO" id="GO:0006397">
    <property type="term" value="P:mRNA processing"/>
    <property type="evidence" value="ECO:0007669"/>
    <property type="project" value="UniProtKB-KW"/>
</dbReference>
<evidence type="ECO:0000256" key="2">
    <source>
        <dbReference type="ARBA" id="ARBA00007459"/>
    </source>
</evidence>
<dbReference type="AlphaFoldDB" id="A0AAU9UJ06"/>
<proteinExistence type="inferred from homology"/>
<evidence type="ECO:0000256" key="3">
    <source>
        <dbReference type="ARBA" id="ARBA00022664"/>
    </source>
</evidence>
<dbReference type="InterPro" id="IPR051187">
    <property type="entry name" value="Pre-mRNA_3'-end_processing_reg"/>
</dbReference>
<comment type="caution">
    <text evidence="7">The sequence shown here is derived from an EMBL/GenBank/DDBJ whole genome shotgun (WGS) entry which is preliminary data.</text>
</comment>
<dbReference type="PANTHER" id="PTHR13484">
    <property type="entry name" value="FIP1-LIKE 1 PROTEIN"/>
    <property type="match status" value="1"/>
</dbReference>
<accession>A0AAU9UJ06</accession>
<feature type="compositionally biased region" description="Pro residues" evidence="5">
    <location>
        <begin position="323"/>
        <end position="345"/>
    </location>
</feature>
<sequence length="492" mass="56278">MADADIETAPADENDDNWLYGDSNNDQTETEAPSVNDKDQQQTNASDGVADGDDKENEEAEGNEVTNDDSHFNDEHFGEVERGDQEQTNGDADSQDNGDSDSDDSDDVKVTIGEIKSGPQAYASLNIKRGVGLVAPGGEKPRPVPAASSKVTLEDLDGPGSINGVPALEFNIDTIEDKPWNKPGADISDYFNYGFNEVTWSAYCERQRRMRVNEAGVALHAGPPPRAPPADARRAAGPQRHDEMPPGMQNNYQSRENTIQVMTAERREYGRAHGRDAPPPADYFSAPPPDHYYPPHAPYEEPWAHPDQSGWAPTEIKELTPGPMGPPAMGPPMGMTPPLVPPHNMPPSHVLGAPFAPQYRSHLPPHMHERDRDRERERDRDRDRDRDRLRERDDRDRRERDRRDEEERDRERDRERSRSIKPERTRDKSYRRERSRSRSRRHKSRSRSPRTRDRSRDRDRDRSRDKDRERSRDRERSIKPKNKEPKEKDDDK</sequence>
<evidence type="ECO:0000256" key="4">
    <source>
        <dbReference type="ARBA" id="ARBA00023242"/>
    </source>
</evidence>
<dbReference type="PANTHER" id="PTHR13484:SF0">
    <property type="entry name" value="PRE-MRNA 3'-END-PROCESSING FACTOR FIP1"/>
    <property type="match status" value="1"/>
</dbReference>
<protein>
    <recommendedName>
        <fullName evidence="6">Pre-mRNA polyadenylation factor Fip1 domain-containing protein</fullName>
    </recommendedName>
</protein>
<feature type="region of interest" description="Disordered" evidence="5">
    <location>
        <begin position="1"/>
        <end position="108"/>
    </location>
</feature>
<feature type="compositionally biased region" description="Pro residues" evidence="5">
    <location>
        <begin position="277"/>
        <end position="297"/>
    </location>
</feature>
<feature type="compositionally biased region" description="Polar residues" evidence="5">
    <location>
        <begin position="22"/>
        <end position="33"/>
    </location>
</feature>
<dbReference type="Proteomes" id="UP001153954">
    <property type="component" value="Unassembled WGS sequence"/>
</dbReference>
<feature type="compositionally biased region" description="Basic and acidic residues" evidence="5">
    <location>
        <begin position="366"/>
        <end position="432"/>
    </location>
</feature>
<feature type="compositionally biased region" description="Basic and acidic residues" evidence="5">
    <location>
        <begin position="450"/>
        <end position="492"/>
    </location>
</feature>
<organism evidence="7 8">
    <name type="scientific">Euphydryas editha</name>
    <name type="common">Edith's checkerspot</name>
    <dbReference type="NCBI Taxonomy" id="104508"/>
    <lineage>
        <taxon>Eukaryota</taxon>
        <taxon>Metazoa</taxon>
        <taxon>Ecdysozoa</taxon>
        <taxon>Arthropoda</taxon>
        <taxon>Hexapoda</taxon>
        <taxon>Insecta</taxon>
        <taxon>Pterygota</taxon>
        <taxon>Neoptera</taxon>
        <taxon>Endopterygota</taxon>
        <taxon>Lepidoptera</taxon>
        <taxon>Glossata</taxon>
        <taxon>Ditrysia</taxon>
        <taxon>Papilionoidea</taxon>
        <taxon>Nymphalidae</taxon>
        <taxon>Nymphalinae</taxon>
        <taxon>Euphydryas</taxon>
    </lineage>
</organism>
<feature type="compositionally biased region" description="Basic residues" evidence="5">
    <location>
        <begin position="433"/>
        <end position="449"/>
    </location>
</feature>
<feature type="region of interest" description="Disordered" evidence="5">
    <location>
        <begin position="270"/>
        <end position="492"/>
    </location>
</feature>
<feature type="compositionally biased region" description="Acidic residues" evidence="5">
    <location>
        <begin position="1"/>
        <end position="16"/>
    </location>
</feature>
<feature type="compositionally biased region" description="Basic and acidic residues" evidence="5">
    <location>
        <begin position="68"/>
        <end position="85"/>
    </location>
</feature>